<evidence type="ECO:0000313" key="1">
    <source>
        <dbReference type="EMBL" id="GAA3600433.1"/>
    </source>
</evidence>
<comment type="caution">
    <text evidence="1">The sequence shown here is derived from an EMBL/GenBank/DDBJ whole genome shotgun (WGS) entry which is preliminary data.</text>
</comment>
<organism evidence="1 2">
    <name type="scientific">Kribbella ginsengisoli</name>
    <dbReference type="NCBI Taxonomy" id="363865"/>
    <lineage>
        <taxon>Bacteria</taxon>
        <taxon>Bacillati</taxon>
        <taxon>Actinomycetota</taxon>
        <taxon>Actinomycetes</taxon>
        <taxon>Propionibacteriales</taxon>
        <taxon>Kribbellaceae</taxon>
        <taxon>Kribbella</taxon>
    </lineage>
</organism>
<sequence length="135" mass="14736">MGEIRTPGYLTEDLTLRIVGGPPCYRGVTDKPIEYIAIADVSDRVVGFLYANDDDDAVGWQPKAAAGQAAHSAYFPWMMKLRECKARGLSPTEALRELMSETPDSPEELHSYVVPGTWHSAAGLAILKRLANTEG</sequence>
<name>A0ABP6Z7S6_9ACTN</name>
<gene>
    <name evidence="1" type="ORF">GCM10022235_85470</name>
</gene>
<protein>
    <submittedName>
        <fullName evidence="1">Uncharacterized protein</fullName>
    </submittedName>
</protein>
<dbReference type="RefSeq" id="WP_344850567.1">
    <property type="nucleotide sequence ID" value="NZ_BAABAA010000029.1"/>
</dbReference>
<proteinExistence type="predicted"/>
<dbReference type="Proteomes" id="UP001501222">
    <property type="component" value="Unassembled WGS sequence"/>
</dbReference>
<keyword evidence="2" id="KW-1185">Reference proteome</keyword>
<dbReference type="EMBL" id="BAABAA010000029">
    <property type="protein sequence ID" value="GAA3600433.1"/>
    <property type="molecule type" value="Genomic_DNA"/>
</dbReference>
<accession>A0ABP6Z7S6</accession>
<reference evidence="2" key="1">
    <citation type="journal article" date="2019" name="Int. J. Syst. Evol. Microbiol.">
        <title>The Global Catalogue of Microorganisms (GCM) 10K type strain sequencing project: providing services to taxonomists for standard genome sequencing and annotation.</title>
        <authorList>
            <consortium name="The Broad Institute Genomics Platform"/>
            <consortium name="The Broad Institute Genome Sequencing Center for Infectious Disease"/>
            <person name="Wu L."/>
            <person name="Ma J."/>
        </authorList>
    </citation>
    <scope>NUCLEOTIDE SEQUENCE [LARGE SCALE GENOMIC DNA]</scope>
    <source>
        <strain evidence="2">JCM 16928</strain>
    </source>
</reference>
<evidence type="ECO:0000313" key="2">
    <source>
        <dbReference type="Proteomes" id="UP001501222"/>
    </source>
</evidence>